<sequence>MTRHSRNCTANSVYSYHERKRDAEASGYGALKARYGKDGVKDFDCCSLSLHPCKNPVISREGYLYDRVSIIEYILTRKKEIKKKTAEFEKQCNKDKLELEELGAAEERSMMEKFLKSEASGASASMAARAAPEAEATISTGTKRGTFVSSISNMKGDLAKKLPSYWIPSLTPDNKQTRINKPEQKVLCPMSDRPLRMKDLITVKFTRLDPEASFSSIEGHKERYKCPMTGDVLRNTVPCAVLRQTGDVVTMEAVNFIKKDMKHPLTGQSLMEKDIIPMQRGGTGFASANARLCGVKARPVMQA</sequence>
<dbReference type="PANTHER" id="PTHR13063:SF10">
    <property type="entry name" value="NITRIC OXIDE SYNTHASE-INTERACTING PROTEIN"/>
    <property type="match status" value="1"/>
</dbReference>
<dbReference type="EMBL" id="IACT01001991">
    <property type="protein sequence ID" value="LAC21302.1"/>
    <property type="molecule type" value="mRNA"/>
</dbReference>
<dbReference type="InterPro" id="IPR016818">
    <property type="entry name" value="NOSIP"/>
</dbReference>
<dbReference type="Pfam" id="PF15906">
    <property type="entry name" value="zf-NOSIP"/>
    <property type="match status" value="1"/>
</dbReference>
<dbReference type="CDD" id="cd16661">
    <property type="entry name" value="RING-Ubox1_NOSIP"/>
    <property type="match status" value="1"/>
</dbReference>
<evidence type="ECO:0000313" key="7">
    <source>
        <dbReference type="EMBL" id="LAC21302.1"/>
    </source>
</evidence>
<evidence type="ECO:0000256" key="3">
    <source>
        <dbReference type="ARBA" id="ARBA00023242"/>
    </source>
</evidence>
<evidence type="ECO:0000256" key="2">
    <source>
        <dbReference type="ARBA" id="ARBA00008126"/>
    </source>
</evidence>
<evidence type="ECO:0000259" key="5">
    <source>
        <dbReference type="Pfam" id="PF15906"/>
    </source>
</evidence>
<accession>A0A2P2I106</accession>
<dbReference type="PIRSF" id="PIRSF023577">
    <property type="entry name" value="ENOS_interacting"/>
    <property type="match status" value="1"/>
</dbReference>
<reference evidence="6" key="2">
    <citation type="journal article" date="2018" name="Biosci. Biotechnol. Biochem.">
        <title>Polysaccharide hydrolase of the hadal zone amphipods Hirondellea gigas.</title>
        <authorList>
            <person name="Kobayashi H."/>
            <person name="Nagahama T."/>
            <person name="Arai W."/>
            <person name="Sasagawa Y."/>
            <person name="Umeda M."/>
            <person name="Hayashi T."/>
            <person name="Nikaido I."/>
            <person name="Watanabe H."/>
            <person name="Oguri K."/>
            <person name="Kitazato H."/>
            <person name="Fujioka K."/>
            <person name="Kido Y."/>
            <person name="Takami H."/>
        </authorList>
    </citation>
    <scope>NUCLEOTIDE SEQUENCE</scope>
    <source>
        <tissue evidence="6">Whole body</tissue>
    </source>
</reference>
<dbReference type="CDD" id="cd16662">
    <property type="entry name" value="RING-Ubox2_NOSIP"/>
    <property type="match status" value="1"/>
</dbReference>
<dbReference type="AlphaFoldDB" id="A0A2P2I106"/>
<dbReference type="InterPro" id="IPR031790">
    <property type="entry name" value="Znf-NOSIP"/>
</dbReference>
<proteinExistence type="evidence at transcript level"/>
<reference evidence="7" key="1">
    <citation type="submission" date="2017-11" db="EMBL/GenBank/DDBJ databases">
        <title>The sensing device of the deep-sea amphipod.</title>
        <authorList>
            <person name="Kobayashi H."/>
            <person name="Nagahama T."/>
            <person name="Arai W."/>
            <person name="Sasagawa Y."/>
            <person name="Umeda M."/>
            <person name="Hayashi T."/>
            <person name="Nikaido I."/>
            <person name="Watanabe H."/>
            <person name="Oguri K."/>
            <person name="Kitazato H."/>
            <person name="Fujioka K."/>
            <person name="Kido Y."/>
            <person name="Takami H."/>
        </authorList>
    </citation>
    <scope>NUCLEOTIDE SEQUENCE</scope>
    <source>
        <tissue evidence="7">Whole body</tissue>
    </source>
</reference>
<name>A0A2P2I106_9CRUS</name>
<dbReference type="EMBL" id="IACF01001883">
    <property type="protein sequence ID" value="LAB67560.1"/>
    <property type="molecule type" value="mRNA"/>
</dbReference>
<evidence type="ECO:0000256" key="1">
    <source>
        <dbReference type="ARBA" id="ARBA00004123"/>
    </source>
</evidence>
<dbReference type="PANTHER" id="PTHR13063">
    <property type="entry name" value="ENOS INTERACTING PROTEIN"/>
    <property type="match status" value="1"/>
</dbReference>
<organism evidence="6">
    <name type="scientific">Hirondellea gigas</name>
    <dbReference type="NCBI Taxonomy" id="1518452"/>
    <lineage>
        <taxon>Eukaryota</taxon>
        <taxon>Metazoa</taxon>
        <taxon>Ecdysozoa</taxon>
        <taxon>Arthropoda</taxon>
        <taxon>Crustacea</taxon>
        <taxon>Multicrustacea</taxon>
        <taxon>Malacostraca</taxon>
        <taxon>Eumalacostraca</taxon>
        <taxon>Peracarida</taxon>
        <taxon>Amphipoda</taxon>
        <taxon>Amphilochidea</taxon>
        <taxon>Lysianassida</taxon>
        <taxon>Lysianassidira</taxon>
        <taxon>Lysianassoidea</taxon>
        <taxon>Lysianassidae</taxon>
        <taxon>Hirondellea</taxon>
    </lineage>
</organism>
<comment type="similarity">
    <text evidence="2 4">Belongs to the NOSIP family.</text>
</comment>
<dbReference type="GO" id="GO:0061630">
    <property type="term" value="F:ubiquitin protein ligase activity"/>
    <property type="evidence" value="ECO:0007669"/>
    <property type="project" value="InterPro"/>
</dbReference>
<evidence type="ECO:0000256" key="4">
    <source>
        <dbReference type="PIRNR" id="PIRNR023577"/>
    </source>
</evidence>
<protein>
    <recommendedName>
        <fullName evidence="4">Nitric oxide synthase-interacting protein homolog</fullName>
    </recommendedName>
</protein>
<feature type="domain" description="Nitric oxide synthase-interacting protein zinc-finger" evidence="5">
    <location>
        <begin position="4"/>
        <end position="78"/>
    </location>
</feature>
<dbReference type="GO" id="GO:0005634">
    <property type="term" value="C:nucleus"/>
    <property type="evidence" value="ECO:0007669"/>
    <property type="project" value="UniProtKB-SubCell"/>
</dbReference>
<dbReference type="Gene3D" id="3.30.40.10">
    <property type="entry name" value="Zinc/RING finger domain, C3HC4 (zinc finger)"/>
    <property type="match status" value="2"/>
</dbReference>
<dbReference type="InterPro" id="IPR013083">
    <property type="entry name" value="Znf_RING/FYVE/PHD"/>
</dbReference>
<evidence type="ECO:0000313" key="6">
    <source>
        <dbReference type="EMBL" id="LAB67560.1"/>
    </source>
</evidence>
<comment type="subcellular location">
    <subcellularLocation>
        <location evidence="1 4">Nucleus</location>
    </subcellularLocation>
</comment>
<keyword evidence="3 4" id="KW-0539">Nucleus</keyword>
<dbReference type="SUPFAM" id="SSF57850">
    <property type="entry name" value="RING/U-box"/>
    <property type="match status" value="1"/>
</dbReference>